<keyword evidence="3" id="KW-1185">Reference proteome</keyword>
<evidence type="ECO:0000313" key="2">
    <source>
        <dbReference type="EMBL" id="GHC54740.1"/>
    </source>
</evidence>
<dbReference type="RefSeq" id="WP_189569957.1">
    <property type="nucleotide sequence ID" value="NZ_BMXI01000008.1"/>
</dbReference>
<accession>A0A918TSH0</accession>
<protein>
    <recommendedName>
        <fullName evidence="4">AsmA-like C-terminal domain-containing protein</fullName>
    </recommendedName>
</protein>
<reference evidence="2" key="1">
    <citation type="journal article" date="2014" name="Int. J. Syst. Evol. Microbiol.">
        <title>Complete genome sequence of Corynebacterium casei LMG S-19264T (=DSM 44701T), isolated from a smear-ripened cheese.</title>
        <authorList>
            <consortium name="US DOE Joint Genome Institute (JGI-PGF)"/>
            <person name="Walter F."/>
            <person name="Albersmeier A."/>
            <person name="Kalinowski J."/>
            <person name="Ruckert C."/>
        </authorList>
    </citation>
    <scope>NUCLEOTIDE SEQUENCE</scope>
    <source>
        <strain evidence="2">KCTC 12988</strain>
    </source>
</reference>
<feature type="compositionally biased region" description="Pro residues" evidence="1">
    <location>
        <begin position="168"/>
        <end position="183"/>
    </location>
</feature>
<dbReference type="Proteomes" id="UP000644507">
    <property type="component" value="Unassembled WGS sequence"/>
</dbReference>
<reference evidence="2" key="2">
    <citation type="submission" date="2020-09" db="EMBL/GenBank/DDBJ databases">
        <authorList>
            <person name="Sun Q."/>
            <person name="Kim S."/>
        </authorList>
    </citation>
    <scope>NUCLEOTIDE SEQUENCE</scope>
    <source>
        <strain evidence="2">KCTC 12988</strain>
    </source>
</reference>
<feature type="compositionally biased region" description="Pro residues" evidence="1">
    <location>
        <begin position="139"/>
        <end position="154"/>
    </location>
</feature>
<dbReference type="EMBL" id="BMXI01000008">
    <property type="protein sequence ID" value="GHC54740.1"/>
    <property type="molecule type" value="Genomic_DNA"/>
</dbReference>
<evidence type="ECO:0008006" key="4">
    <source>
        <dbReference type="Google" id="ProtNLM"/>
    </source>
</evidence>
<sequence length="509" mass="56389">MSREKSQPLLRWLVRGILAGLLLIVLLFAASNIFLATPPGRKFLQSNLERRSGIRWQVSGASWSPWNGVTVKNLAGHLKLPPDAQAQPLPPLLALKEARLKPYWKDLLRGKKLFREANLVGPELNVPVELLFVVQPTTPAPPVQPAPVEQPKPPEQTGKPKPTKPRPKPSPTQKPKPVPPPKPPLREPDEKRFWLRVRDAKVRFYSLKIGQSLEVKGLNLDLPLAGPATNGSIAWKEVALAGQSVAGAHTLPIEWKRPVWKLANQDLALTLPSYVDPGGKGLPFTVRVGGAFAPRGGKKDFRFNASLSSQAIPDYLLHQNSQFHLRCPEVAATLSASGRLTNPDSWIADCNLGAREVEVYSELRGQHLVFDTAHARMGLRRMTLIAPDLSLRSERLSLMGNGQFHLGGYVLAVMRIVADPELADRLTRVAIGSFVSGGWTRRWFQPLETPDRLYRDLHFEGFAPNVAVNTGRKGEFIPLPTIVQHLQNFTAREVAEELPARAPEEIETP</sequence>
<feature type="region of interest" description="Disordered" evidence="1">
    <location>
        <begin position="139"/>
        <end position="190"/>
    </location>
</feature>
<dbReference type="AlphaFoldDB" id="A0A918TSH0"/>
<proteinExistence type="predicted"/>
<name>A0A918TSH0_9BACT</name>
<evidence type="ECO:0000313" key="3">
    <source>
        <dbReference type="Proteomes" id="UP000644507"/>
    </source>
</evidence>
<evidence type="ECO:0000256" key="1">
    <source>
        <dbReference type="SAM" id="MobiDB-lite"/>
    </source>
</evidence>
<organism evidence="2 3">
    <name type="scientific">Roseibacillus persicicus</name>
    <dbReference type="NCBI Taxonomy" id="454148"/>
    <lineage>
        <taxon>Bacteria</taxon>
        <taxon>Pseudomonadati</taxon>
        <taxon>Verrucomicrobiota</taxon>
        <taxon>Verrucomicrobiia</taxon>
        <taxon>Verrucomicrobiales</taxon>
        <taxon>Verrucomicrobiaceae</taxon>
        <taxon>Roseibacillus</taxon>
    </lineage>
</organism>
<comment type="caution">
    <text evidence="2">The sequence shown here is derived from an EMBL/GenBank/DDBJ whole genome shotgun (WGS) entry which is preliminary data.</text>
</comment>
<gene>
    <name evidence="2" type="ORF">GCM10007100_21540</name>
</gene>